<evidence type="ECO:0000313" key="4">
    <source>
        <dbReference type="Proteomes" id="UP000008810"/>
    </source>
</evidence>
<reference evidence="2 3" key="1">
    <citation type="journal article" date="2010" name="Nature">
        <title>Genome sequencing and analysis of the model grass Brachypodium distachyon.</title>
        <authorList>
            <consortium name="International Brachypodium Initiative"/>
        </authorList>
    </citation>
    <scope>NUCLEOTIDE SEQUENCE [LARGE SCALE GENOMIC DNA]</scope>
    <source>
        <strain evidence="2 3">Bd21</strain>
    </source>
</reference>
<dbReference type="Gramene" id="KQJ96093">
    <property type="protein sequence ID" value="KQJ96093"/>
    <property type="gene ID" value="BRADI_3g20946v3"/>
</dbReference>
<reference evidence="2" key="2">
    <citation type="submission" date="2017-06" db="EMBL/GenBank/DDBJ databases">
        <title>WGS assembly of Brachypodium distachyon.</title>
        <authorList>
            <consortium name="The International Brachypodium Initiative"/>
            <person name="Lucas S."/>
            <person name="Harmon-Smith M."/>
            <person name="Lail K."/>
            <person name="Tice H."/>
            <person name="Grimwood J."/>
            <person name="Bruce D."/>
            <person name="Barry K."/>
            <person name="Shu S."/>
            <person name="Lindquist E."/>
            <person name="Wang M."/>
            <person name="Pitluck S."/>
            <person name="Vogel J.P."/>
            <person name="Garvin D.F."/>
            <person name="Mockler T.C."/>
            <person name="Schmutz J."/>
            <person name="Rokhsar D."/>
            <person name="Bevan M.W."/>
        </authorList>
    </citation>
    <scope>NUCLEOTIDE SEQUENCE</scope>
    <source>
        <strain evidence="2">Bd21</strain>
    </source>
</reference>
<organism evidence="2">
    <name type="scientific">Brachypodium distachyon</name>
    <name type="common">Purple false brome</name>
    <name type="synonym">Trachynia distachya</name>
    <dbReference type="NCBI Taxonomy" id="15368"/>
    <lineage>
        <taxon>Eukaryota</taxon>
        <taxon>Viridiplantae</taxon>
        <taxon>Streptophyta</taxon>
        <taxon>Embryophyta</taxon>
        <taxon>Tracheophyta</taxon>
        <taxon>Spermatophyta</taxon>
        <taxon>Magnoliopsida</taxon>
        <taxon>Liliopsida</taxon>
        <taxon>Poales</taxon>
        <taxon>Poaceae</taxon>
        <taxon>BOP clade</taxon>
        <taxon>Pooideae</taxon>
        <taxon>Stipodae</taxon>
        <taxon>Brachypodieae</taxon>
        <taxon>Brachypodium</taxon>
    </lineage>
</organism>
<evidence type="ECO:0000313" key="2">
    <source>
        <dbReference type="EMBL" id="KQJ96093.1"/>
    </source>
</evidence>
<reference evidence="3" key="3">
    <citation type="submission" date="2018-08" db="UniProtKB">
        <authorList>
            <consortium name="EnsemblPlants"/>
        </authorList>
    </citation>
    <scope>IDENTIFICATION</scope>
    <source>
        <strain evidence="3">cv. Bd21</strain>
    </source>
</reference>
<name>A0A0Q3LUR2_BRADI</name>
<dbReference type="EnsemblPlants" id="KQJ96093">
    <property type="protein sequence ID" value="KQJ96093"/>
    <property type="gene ID" value="BRADI_3g20946v3"/>
</dbReference>
<protein>
    <submittedName>
        <fullName evidence="2 3">Uncharacterized protein</fullName>
    </submittedName>
</protein>
<proteinExistence type="predicted"/>
<evidence type="ECO:0000256" key="1">
    <source>
        <dbReference type="SAM" id="MobiDB-lite"/>
    </source>
</evidence>
<feature type="compositionally biased region" description="Basic residues" evidence="1">
    <location>
        <begin position="1"/>
        <end position="10"/>
    </location>
</feature>
<dbReference type="AlphaFoldDB" id="A0A0Q3LUR2"/>
<dbReference type="EMBL" id="CM000882">
    <property type="protein sequence ID" value="KQJ96093.1"/>
    <property type="molecule type" value="Genomic_DNA"/>
</dbReference>
<feature type="region of interest" description="Disordered" evidence="1">
    <location>
        <begin position="1"/>
        <end position="38"/>
    </location>
</feature>
<accession>A0A0Q3LUR2</accession>
<dbReference type="InParanoid" id="A0A0Q3LUR2"/>
<keyword evidence="4" id="KW-1185">Reference proteome</keyword>
<gene>
    <name evidence="2" type="ORF">BRADI_3g20946v3</name>
</gene>
<sequence length="145" mass="15678">MAPARTHTHPFRNSLPKHSPRSAPPLPPPGRATRQSPRGHCGGRALIHVFARRVVKCLHGCARWWLTRRLSPWCSPVATALASARGVVALAVGNGALAACWLGLGDLPFTARPQAAWWGLRCRVRPLMDPLLLVGSGQSKTFVDS</sequence>
<evidence type="ECO:0000313" key="3">
    <source>
        <dbReference type="EnsemblPlants" id="KQJ96093"/>
    </source>
</evidence>
<dbReference type="Proteomes" id="UP000008810">
    <property type="component" value="Chromosome 3"/>
</dbReference>